<keyword evidence="4" id="KW-0430">Lectin</keyword>
<dbReference type="CDD" id="cd09612">
    <property type="entry name" value="Jacalin"/>
    <property type="match status" value="2"/>
</dbReference>
<dbReference type="PROSITE" id="PS51752">
    <property type="entry name" value="JACALIN_LECTIN"/>
    <property type="match status" value="2"/>
</dbReference>
<comment type="similarity">
    <text evidence="1">Belongs to the replication factor A protein 1 family.</text>
</comment>
<sequence>MPVETHQSKRRRTFVAGSSDSVTQGLSAAGSLLPPSPAARSRSSCFGAASEAAFRARLRGQTPATTPAQTAATTPAQTAARNRLSARTRNAPPAALTSRRRGRNRGAVAAMAASRKYPYEDLGDCSCICEFYGASFWDHVWKVAEIGHIGSPKTVEVRVLNKWRPYHLKPTMSYLFVDKNGGGIQGLFDESQELALDSMITLMGCYRIQGYKCIRAPSLMRVARHAAAISMDKSTTITPIADTDEIPRFCFNFIKKADLHNRVDKNDTLTGHIQLQSTSATVVHIDPNIELARSMAESFPPIEAGTPQKRVVFVEKPSGRRRRAIAALQNEESSILAKASYTIEGSITALEAGRGWYYPACPKCNKRVPLNTDGYSCIACEQTDKRYMYCITGTISDGTGSITATLFGNAVASLVGVSCYDMVHEHGHTDDSKMPDMLQSIKGLKRIFMLEKGKRDAKGLRFAINKVFEVATAADDDTPSRGSSTKKPAAKECSTSSVTAGTAATSTKRKLAFTEVYQLTQHRQPFWLSVRVIHMWEALNDPPAMTCLLLDINGDAIQAVFKGTEAVHVRHKLKKMMSYDIYRYTLIAPPPFDKVAPIDIAIQIDRNLVAVPLEDNLQLPYKYFNFMARHHLNNWPILNRQLIDYMGKITDLEEAHIEENTTVLRVTLQAPGSRPIVVSLWDNIYEDLIMPNITEVDHEVIFLATALRVVPIPGSVRLQCTAGTRLFVDPGLPEKKEMAAYFRNARNGMPVVRLSLRAVSEVHPVPGYPISQIPHLYQQTPITLLNQTYLLACTIIAMPEQQRWYYVTCDACQAIVNDDIEPHACMEHGANYLNYCYRISCVVTDHAGTIRLNLSDNNIIAMTGILCYNMISINGLAQNDVVPPPILQLIGSRWIFAVTRGHAWSETMLQFGATTVSQVPPPQLPPLNQAPVDPGTSEDRFETELNAGNNIEFAGYIPNHQGLASSYPQFLDSSPNPSASGEFNPSSPATGTIHQRPEQSIGDPLLRRDESIALQSIGDLSPNTASFIGGNNPLQSSLLSLREVRLGGPVTFRWMYSIERDLSTLKSYVNNKAFPEGSIAEGYMARESLTFCSRYLSGVETLFSRPIRNDDVDIQNEIEESNFLRPGRPLGKHENSQPSNRKRKRFPKSDIDERSLKQAHRYISIDDTHEYLMSISGTYGAIVTSICFTTNLKRYGPYGDESGTVFSHDVEGGAVVGFHGRASNYLNAIGVYVMPKSGPCSKHAGPWGAAGGKSWDDGVFSAIKQIRVHVGVLNVIYALQFAYQKRDGESVLSQIHGGTDGSNIHLVNMDDKIEYLTSISGFYGRVKGCDGLEAIVSISFHTNKGTHGPYGEEMGAGYVHFSITPCAGKIIGLHGRSNGFLSALGVHVEYF</sequence>
<accession>A0AAP0GMD0</accession>
<evidence type="ECO:0000256" key="5">
    <source>
        <dbReference type="ARBA" id="ARBA00022737"/>
    </source>
</evidence>
<dbReference type="Proteomes" id="UP001408789">
    <property type="component" value="Unassembled WGS sequence"/>
</dbReference>
<evidence type="ECO:0000256" key="3">
    <source>
        <dbReference type="ARBA" id="ARBA00022723"/>
    </source>
</evidence>
<keyword evidence="5" id="KW-0677">Repeat</keyword>
<evidence type="ECO:0000256" key="1">
    <source>
        <dbReference type="ARBA" id="ARBA00005690"/>
    </source>
</evidence>
<dbReference type="SUPFAM" id="SSF50249">
    <property type="entry name" value="Nucleic acid-binding proteins"/>
    <property type="match status" value="2"/>
</dbReference>
<dbReference type="InterPro" id="IPR013955">
    <property type="entry name" value="Rep_factor-A_C"/>
</dbReference>
<dbReference type="SUPFAM" id="SSF51101">
    <property type="entry name" value="Mannose-binding lectins"/>
    <property type="match status" value="2"/>
</dbReference>
<comment type="similarity">
    <text evidence="2">Belongs to the jacalin lectin family.</text>
</comment>
<keyword evidence="7" id="KW-0862">Zinc</keyword>
<dbReference type="InterPro" id="IPR036404">
    <property type="entry name" value="Jacalin-like_lectin_dom_sf"/>
</dbReference>
<dbReference type="InterPro" id="IPR047192">
    <property type="entry name" value="Euk_RPA1_DBD_C"/>
</dbReference>
<evidence type="ECO:0000259" key="10">
    <source>
        <dbReference type="PROSITE" id="PS51752"/>
    </source>
</evidence>
<evidence type="ECO:0000256" key="8">
    <source>
        <dbReference type="ARBA" id="ARBA00023125"/>
    </source>
</evidence>
<dbReference type="InterPro" id="IPR001229">
    <property type="entry name" value="Jacalin-like_lectin_dom"/>
</dbReference>
<feature type="domain" description="Jacalin-type lectin" evidence="10">
    <location>
        <begin position="1075"/>
        <end position="1235"/>
    </location>
</feature>
<keyword evidence="6" id="KW-0863">Zinc-finger</keyword>
<evidence type="ECO:0000256" key="9">
    <source>
        <dbReference type="SAM" id="MobiDB-lite"/>
    </source>
</evidence>
<feature type="region of interest" description="Disordered" evidence="9">
    <location>
        <begin position="970"/>
        <end position="1002"/>
    </location>
</feature>
<dbReference type="PANTHER" id="PTHR47293">
    <property type="entry name" value="JACALIN-RELATED LECTIN 3"/>
    <property type="match status" value="1"/>
</dbReference>
<feature type="compositionally biased region" description="Low complexity" evidence="9">
    <location>
        <begin position="25"/>
        <end position="37"/>
    </location>
</feature>
<keyword evidence="3" id="KW-0479">Metal-binding</keyword>
<dbReference type="InterPro" id="IPR012340">
    <property type="entry name" value="NA-bd_OB-fold"/>
</dbReference>
<dbReference type="GO" id="GO:0003677">
    <property type="term" value="F:DNA binding"/>
    <property type="evidence" value="ECO:0007669"/>
    <property type="project" value="UniProtKB-KW"/>
</dbReference>
<evidence type="ECO:0000256" key="2">
    <source>
        <dbReference type="ARBA" id="ARBA00006568"/>
    </source>
</evidence>
<protein>
    <recommendedName>
        <fullName evidence="10">Jacalin-type lectin domain-containing protein</fullName>
    </recommendedName>
</protein>
<dbReference type="Gene3D" id="2.40.50.140">
    <property type="entry name" value="Nucleic acid-binding proteins"/>
    <property type="match status" value="3"/>
</dbReference>
<name>A0AAP0GMD0_9ASTR</name>
<evidence type="ECO:0000313" key="11">
    <source>
        <dbReference type="EMBL" id="KAK9053414.1"/>
    </source>
</evidence>
<dbReference type="Pfam" id="PF01419">
    <property type="entry name" value="Jacalin"/>
    <property type="match status" value="2"/>
</dbReference>
<evidence type="ECO:0000256" key="7">
    <source>
        <dbReference type="ARBA" id="ARBA00022833"/>
    </source>
</evidence>
<dbReference type="EMBL" id="JBCNJP010000027">
    <property type="protein sequence ID" value="KAK9053414.1"/>
    <property type="molecule type" value="Genomic_DNA"/>
</dbReference>
<reference evidence="11 12" key="1">
    <citation type="submission" date="2024-04" db="EMBL/GenBank/DDBJ databases">
        <title>The reference genome of an endangered Asteraceae, Deinandra increscens subsp. villosa, native to the Central Coast of California.</title>
        <authorList>
            <person name="Guilliams M."/>
            <person name="Hasenstab-Lehman K."/>
            <person name="Meyer R."/>
            <person name="Mcevoy S."/>
        </authorList>
    </citation>
    <scope>NUCLEOTIDE SEQUENCE [LARGE SCALE GENOMIC DNA]</scope>
    <source>
        <tissue evidence="11">Leaf</tissue>
    </source>
</reference>
<gene>
    <name evidence="11" type="ORF">SSX86_030048</name>
</gene>
<proteinExistence type="inferred from homology"/>
<organism evidence="11 12">
    <name type="scientific">Deinandra increscens subsp. villosa</name>
    <dbReference type="NCBI Taxonomy" id="3103831"/>
    <lineage>
        <taxon>Eukaryota</taxon>
        <taxon>Viridiplantae</taxon>
        <taxon>Streptophyta</taxon>
        <taxon>Embryophyta</taxon>
        <taxon>Tracheophyta</taxon>
        <taxon>Spermatophyta</taxon>
        <taxon>Magnoliopsida</taxon>
        <taxon>eudicotyledons</taxon>
        <taxon>Gunneridae</taxon>
        <taxon>Pentapetalae</taxon>
        <taxon>asterids</taxon>
        <taxon>campanulids</taxon>
        <taxon>Asterales</taxon>
        <taxon>Asteraceae</taxon>
        <taxon>Asteroideae</taxon>
        <taxon>Heliantheae alliance</taxon>
        <taxon>Madieae</taxon>
        <taxon>Madiinae</taxon>
        <taxon>Deinandra</taxon>
    </lineage>
</organism>
<dbReference type="GO" id="GO:0008270">
    <property type="term" value="F:zinc ion binding"/>
    <property type="evidence" value="ECO:0007669"/>
    <property type="project" value="UniProtKB-KW"/>
</dbReference>
<feature type="region of interest" description="Disordered" evidence="9">
    <location>
        <begin position="475"/>
        <end position="499"/>
    </location>
</feature>
<dbReference type="Pfam" id="PF13960">
    <property type="entry name" value="DUF4218"/>
    <property type="match status" value="1"/>
</dbReference>
<feature type="region of interest" description="Disordered" evidence="9">
    <location>
        <begin position="60"/>
        <end position="103"/>
    </location>
</feature>
<comment type="caution">
    <text evidence="11">The sequence shown here is derived from an EMBL/GenBank/DDBJ whole genome shotgun (WGS) entry which is preliminary data.</text>
</comment>
<evidence type="ECO:0000256" key="4">
    <source>
        <dbReference type="ARBA" id="ARBA00022734"/>
    </source>
</evidence>
<dbReference type="PANTHER" id="PTHR47293:SF66">
    <property type="entry name" value="JACALIN-RELATED LECTIN 11-RELATED"/>
    <property type="match status" value="1"/>
</dbReference>
<feature type="region of interest" description="Disordered" evidence="9">
    <location>
        <begin position="1"/>
        <end position="37"/>
    </location>
</feature>
<keyword evidence="12" id="KW-1185">Reference proteome</keyword>
<dbReference type="GO" id="GO:0030246">
    <property type="term" value="F:carbohydrate binding"/>
    <property type="evidence" value="ECO:0007669"/>
    <property type="project" value="UniProtKB-KW"/>
</dbReference>
<feature type="compositionally biased region" description="Polar residues" evidence="9">
    <location>
        <begin position="970"/>
        <end position="993"/>
    </location>
</feature>
<feature type="region of interest" description="Disordered" evidence="9">
    <location>
        <begin position="1124"/>
        <end position="1150"/>
    </location>
</feature>
<dbReference type="InterPro" id="IPR033734">
    <property type="entry name" value="Jacalin-like_lectin_dom_plant"/>
</dbReference>
<feature type="domain" description="Jacalin-type lectin" evidence="10">
    <location>
        <begin position="1241"/>
        <end position="1390"/>
    </location>
</feature>
<dbReference type="CDD" id="cd04476">
    <property type="entry name" value="RPA1_DBD_C"/>
    <property type="match status" value="1"/>
</dbReference>
<evidence type="ECO:0000256" key="6">
    <source>
        <dbReference type="ARBA" id="ARBA00022771"/>
    </source>
</evidence>
<feature type="compositionally biased region" description="Low complexity" evidence="9">
    <location>
        <begin position="61"/>
        <end position="80"/>
    </location>
</feature>
<dbReference type="InterPro" id="IPR025452">
    <property type="entry name" value="DUF4218"/>
</dbReference>
<evidence type="ECO:0000313" key="12">
    <source>
        <dbReference type="Proteomes" id="UP001408789"/>
    </source>
</evidence>
<dbReference type="Gene3D" id="2.100.10.30">
    <property type="entry name" value="Jacalin-like lectin domain"/>
    <property type="match status" value="2"/>
</dbReference>
<keyword evidence="8" id="KW-0238">DNA-binding</keyword>
<dbReference type="Pfam" id="PF08646">
    <property type="entry name" value="Rep_fac-A_C"/>
    <property type="match status" value="1"/>
</dbReference>
<dbReference type="SMART" id="SM00915">
    <property type="entry name" value="Jacalin"/>
    <property type="match status" value="2"/>
</dbReference>